<accession>S7NJZ4</accession>
<feature type="region of interest" description="Disordered" evidence="1">
    <location>
        <begin position="1"/>
        <end position="86"/>
    </location>
</feature>
<evidence type="ECO:0000313" key="3">
    <source>
        <dbReference type="Proteomes" id="UP000052978"/>
    </source>
</evidence>
<keyword evidence="3" id="KW-1185">Reference proteome</keyword>
<protein>
    <submittedName>
        <fullName evidence="2">Uncharacterized protein</fullName>
    </submittedName>
</protein>
<dbReference type="EMBL" id="KE164418">
    <property type="protein sequence ID" value="EPQ17829.1"/>
    <property type="molecule type" value="Genomic_DNA"/>
</dbReference>
<dbReference type="Proteomes" id="UP000052978">
    <property type="component" value="Unassembled WGS sequence"/>
</dbReference>
<sequence>MVGQAPRAWAGSSQFPLWGHRTQLPDINPRPAPAPSRPSSEPEESSFQRTPGSRRQENMDGRRPGWLPGAAPGAREVKGSSRRAFL</sequence>
<gene>
    <name evidence="2" type="ORF">D623_10012061</name>
</gene>
<name>S7NJZ4_MYOBR</name>
<dbReference type="AlphaFoldDB" id="S7NJZ4"/>
<evidence type="ECO:0000256" key="1">
    <source>
        <dbReference type="SAM" id="MobiDB-lite"/>
    </source>
</evidence>
<proteinExistence type="predicted"/>
<feature type="compositionally biased region" description="Basic and acidic residues" evidence="1">
    <location>
        <begin position="54"/>
        <end position="63"/>
    </location>
</feature>
<organism evidence="2 3">
    <name type="scientific">Myotis brandtii</name>
    <name type="common">Brandt's bat</name>
    <dbReference type="NCBI Taxonomy" id="109478"/>
    <lineage>
        <taxon>Eukaryota</taxon>
        <taxon>Metazoa</taxon>
        <taxon>Chordata</taxon>
        <taxon>Craniata</taxon>
        <taxon>Vertebrata</taxon>
        <taxon>Euteleostomi</taxon>
        <taxon>Mammalia</taxon>
        <taxon>Eutheria</taxon>
        <taxon>Laurasiatheria</taxon>
        <taxon>Chiroptera</taxon>
        <taxon>Yangochiroptera</taxon>
        <taxon>Vespertilionidae</taxon>
        <taxon>Myotis</taxon>
    </lineage>
</organism>
<evidence type="ECO:0000313" key="2">
    <source>
        <dbReference type="EMBL" id="EPQ17829.1"/>
    </source>
</evidence>
<reference evidence="2 3" key="1">
    <citation type="journal article" date="2013" name="Nat. Commun.">
        <title>Genome analysis reveals insights into physiology and longevity of the Brandt's bat Myotis brandtii.</title>
        <authorList>
            <person name="Seim I."/>
            <person name="Fang X."/>
            <person name="Xiong Z."/>
            <person name="Lobanov A.V."/>
            <person name="Huang Z."/>
            <person name="Ma S."/>
            <person name="Feng Y."/>
            <person name="Turanov A.A."/>
            <person name="Zhu Y."/>
            <person name="Lenz T.L."/>
            <person name="Gerashchenko M.V."/>
            <person name="Fan D."/>
            <person name="Hee Yim S."/>
            <person name="Yao X."/>
            <person name="Jordan D."/>
            <person name="Xiong Y."/>
            <person name="Ma Y."/>
            <person name="Lyapunov A.N."/>
            <person name="Chen G."/>
            <person name="Kulakova O.I."/>
            <person name="Sun Y."/>
            <person name="Lee S.G."/>
            <person name="Bronson R.T."/>
            <person name="Moskalev A.A."/>
            <person name="Sunyaev S.R."/>
            <person name="Zhang G."/>
            <person name="Krogh A."/>
            <person name="Wang J."/>
            <person name="Gladyshev V.N."/>
        </authorList>
    </citation>
    <scope>NUCLEOTIDE SEQUENCE [LARGE SCALE GENOMIC DNA]</scope>
</reference>